<dbReference type="InterPro" id="IPR000073">
    <property type="entry name" value="AB_hydrolase_1"/>
</dbReference>
<evidence type="ECO:0000313" key="7">
    <source>
        <dbReference type="Proteomes" id="UP000438699"/>
    </source>
</evidence>
<dbReference type="EMBL" id="WAIE01000001">
    <property type="protein sequence ID" value="KAB1443296.1"/>
    <property type="molecule type" value="Genomic_DNA"/>
</dbReference>
<protein>
    <submittedName>
        <fullName evidence="6">Alpha/beta fold hydrolase</fullName>
    </submittedName>
</protein>
<sequence>MPILPASDYRAPFPFGNGHVQTLYPTLLRPTPQTAPRRERIATPDNDFIDIDHHAAPHPTDHVAVISHGLEGNSRKKYPLGMAKALNQAGWDAVCLNFRGCSGEPNLTMRTYHSGVTDDLHTVLTHVLKTGGYARAALIGFSMGGNQTLKYLGEAPDNVPEQVAGAVAFSVPCDLSGSSTMLERPSCRIYMEYFMRDLRRRVRVKNEQFPGRLDLSGLDAMITFREFDDRYTAPMHGFRDAEDYYAQSSCLAFLPNINVPTLLVNALNDPFLSPACFPREHALANPDLHLETPATGGHVGFVRFAPDGQYWSEQRATAFLHEYAS</sequence>
<gene>
    <name evidence="6" type="ORF">F8A88_03260</name>
</gene>
<dbReference type="PROSITE" id="PS01133">
    <property type="entry name" value="UPF0017"/>
    <property type="match status" value="1"/>
</dbReference>
<dbReference type="RefSeq" id="WP_151149628.1">
    <property type="nucleotide sequence ID" value="NZ_WAIE01000001.1"/>
</dbReference>
<dbReference type="PIRSF" id="PIRSF005211">
    <property type="entry name" value="Ab_hydro_YheT"/>
    <property type="match status" value="1"/>
</dbReference>
<comment type="caution">
    <text evidence="6">The sequence shown here is derived from an EMBL/GenBank/DDBJ whole genome shotgun (WGS) entry which is preliminary data.</text>
</comment>
<dbReference type="Pfam" id="PF00561">
    <property type="entry name" value="Abhydrolase_1"/>
    <property type="match status" value="1"/>
</dbReference>
<reference evidence="6 7" key="1">
    <citation type="journal article" date="2017" name="Int. J. Syst. Evol. Microbiol.">
        <title>Desulfovibrio senegalensis sp. nov., a mesophilic sulfate reducer isolated from marine sediment.</title>
        <authorList>
            <person name="Thioye A."/>
            <person name="Gam Z.B.A."/>
            <person name="Mbengue M."/>
            <person name="Cayol J.L."/>
            <person name="Joseph-Bartoli M."/>
            <person name="Toure-Kane C."/>
            <person name="Labat M."/>
        </authorList>
    </citation>
    <scope>NUCLEOTIDE SEQUENCE [LARGE SCALE GENOMIC DNA]</scope>
    <source>
        <strain evidence="6 7">DSM 101509</strain>
    </source>
</reference>
<evidence type="ECO:0000256" key="1">
    <source>
        <dbReference type="ARBA" id="ARBA00010884"/>
    </source>
</evidence>
<evidence type="ECO:0000313" key="6">
    <source>
        <dbReference type="EMBL" id="KAB1443296.1"/>
    </source>
</evidence>
<accession>A0A6N6N5H9</accession>
<keyword evidence="3 6" id="KW-0378">Hydrolase</keyword>
<evidence type="ECO:0000256" key="4">
    <source>
        <dbReference type="PIRSR" id="PIRSR005211-1"/>
    </source>
</evidence>
<dbReference type="PANTHER" id="PTHR10794:SF94">
    <property type="entry name" value="ESTERASE YHET-RELATED"/>
    <property type="match status" value="1"/>
</dbReference>
<dbReference type="OrthoDB" id="332676at2"/>
<dbReference type="InterPro" id="IPR012020">
    <property type="entry name" value="ABHD4"/>
</dbReference>
<dbReference type="AlphaFoldDB" id="A0A6N6N5H9"/>
<evidence type="ECO:0000256" key="2">
    <source>
        <dbReference type="ARBA" id="ARBA00022487"/>
    </source>
</evidence>
<comment type="similarity">
    <text evidence="1">Belongs to the AB hydrolase superfamily. AB hydrolase 4 family.</text>
</comment>
<keyword evidence="7" id="KW-1185">Reference proteome</keyword>
<dbReference type="Proteomes" id="UP000438699">
    <property type="component" value="Unassembled WGS sequence"/>
</dbReference>
<dbReference type="Gene3D" id="3.40.50.1820">
    <property type="entry name" value="alpha/beta hydrolase"/>
    <property type="match status" value="1"/>
</dbReference>
<feature type="domain" description="AB hydrolase-1" evidence="5">
    <location>
        <begin position="65"/>
        <end position="301"/>
    </location>
</feature>
<dbReference type="GO" id="GO:0047372">
    <property type="term" value="F:monoacylglycerol lipase activity"/>
    <property type="evidence" value="ECO:0007669"/>
    <property type="project" value="TreeGrafter"/>
</dbReference>
<dbReference type="InterPro" id="IPR000952">
    <property type="entry name" value="AB_hydrolase_4_CS"/>
</dbReference>
<evidence type="ECO:0000256" key="3">
    <source>
        <dbReference type="ARBA" id="ARBA00022801"/>
    </source>
</evidence>
<dbReference type="SUPFAM" id="SSF53474">
    <property type="entry name" value="alpha/beta-Hydrolases"/>
    <property type="match status" value="1"/>
</dbReference>
<name>A0A6N6N5H9_9BACT</name>
<keyword evidence="2" id="KW-0719">Serine esterase</keyword>
<dbReference type="GO" id="GO:0034338">
    <property type="term" value="F:short-chain carboxylesterase activity"/>
    <property type="evidence" value="ECO:0007669"/>
    <property type="project" value="TreeGrafter"/>
</dbReference>
<evidence type="ECO:0000259" key="5">
    <source>
        <dbReference type="Pfam" id="PF00561"/>
    </source>
</evidence>
<feature type="active site" description="Charge relay system" evidence="4">
    <location>
        <position position="269"/>
    </location>
</feature>
<feature type="active site" description="Charge relay system" evidence="4">
    <location>
        <position position="142"/>
    </location>
</feature>
<feature type="active site" description="Charge relay system" evidence="4">
    <location>
        <position position="298"/>
    </location>
</feature>
<organism evidence="6 7">
    <name type="scientific">Pseudodesulfovibrio senegalensis</name>
    <dbReference type="NCBI Taxonomy" id="1721087"/>
    <lineage>
        <taxon>Bacteria</taxon>
        <taxon>Pseudomonadati</taxon>
        <taxon>Thermodesulfobacteriota</taxon>
        <taxon>Desulfovibrionia</taxon>
        <taxon>Desulfovibrionales</taxon>
        <taxon>Desulfovibrionaceae</taxon>
    </lineage>
</organism>
<dbReference type="InterPro" id="IPR050960">
    <property type="entry name" value="AB_hydrolase_4_sf"/>
</dbReference>
<dbReference type="PANTHER" id="PTHR10794">
    <property type="entry name" value="ABHYDROLASE DOMAIN-CONTAINING PROTEIN"/>
    <property type="match status" value="1"/>
</dbReference>
<proteinExistence type="inferred from homology"/>
<dbReference type="InterPro" id="IPR029058">
    <property type="entry name" value="AB_hydrolase_fold"/>
</dbReference>